<evidence type="ECO:0000256" key="12">
    <source>
        <dbReference type="SAM" id="Phobius"/>
    </source>
</evidence>
<evidence type="ECO:0000256" key="1">
    <source>
        <dbReference type="ARBA" id="ARBA00000085"/>
    </source>
</evidence>
<dbReference type="EC" id="2.7.13.3" evidence="3"/>
<keyword evidence="10" id="KW-0902">Two-component regulatory system</keyword>
<evidence type="ECO:0000256" key="6">
    <source>
        <dbReference type="ARBA" id="ARBA00022679"/>
    </source>
</evidence>
<evidence type="ECO:0000259" key="13">
    <source>
        <dbReference type="PROSITE" id="PS50112"/>
    </source>
</evidence>
<evidence type="ECO:0000256" key="8">
    <source>
        <dbReference type="ARBA" id="ARBA00022777"/>
    </source>
</evidence>
<keyword evidence="6" id="KW-0808">Transferase</keyword>
<dbReference type="SUPFAM" id="SSF158472">
    <property type="entry name" value="HAMP domain-like"/>
    <property type="match status" value="1"/>
</dbReference>
<dbReference type="PANTHER" id="PTHR45528:SF1">
    <property type="entry name" value="SENSOR HISTIDINE KINASE CPXA"/>
    <property type="match status" value="1"/>
</dbReference>
<dbReference type="GeneID" id="3923516"/>
<evidence type="ECO:0000256" key="9">
    <source>
        <dbReference type="ARBA" id="ARBA00022840"/>
    </source>
</evidence>
<protein>
    <recommendedName>
        <fullName evidence="3">histidine kinase</fullName>
        <ecNumber evidence="3">2.7.13.3</ecNumber>
    </recommendedName>
</protein>
<accession>Q2FMB1</accession>
<dbReference type="GO" id="GO:0005886">
    <property type="term" value="C:plasma membrane"/>
    <property type="evidence" value="ECO:0007669"/>
    <property type="project" value="UniProtKB-SubCell"/>
</dbReference>
<dbReference type="SUPFAM" id="SSF55785">
    <property type="entry name" value="PYP-like sensor domain (PAS domain)"/>
    <property type="match status" value="1"/>
</dbReference>
<evidence type="ECO:0000313" key="16">
    <source>
        <dbReference type="Proteomes" id="UP000001941"/>
    </source>
</evidence>
<dbReference type="Gene3D" id="3.30.450.20">
    <property type="entry name" value="PAS domain"/>
    <property type="match status" value="1"/>
</dbReference>
<dbReference type="SMART" id="SM00304">
    <property type="entry name" value="HAMP"/>
    <property type="match status" value="1"/>
</dbReference>
<dbReference type="EnsemblBacteria" id="ABD41799">
    <property type="protein sequence ID" value="ABD41799"/>
    <property type="gene ID" value="Mhun_2092"/>
</dbReference>
<dbReference type="Proteomes" id="UP000001941">
    <property type="component" value="Chromosome"/>
</dbReference>
<keyword evidence="9" id="KW-0067">ATP-binding</keyword>
<dbReference type="CDD" id="cd00130">
    <property type="entry name" value="PAS"/>
    <property type="match status" value="1"/>
</dbReference>
<dbReference type="KEGG" id="mhu:Mhun_2092"/>
<dbReference type="InterPro" id="IPR000014">
    <property type="entry name" value="PAS"/>
</dbReference>
<keyword evidence="11 12" id="KW-0472">Membrane</keyword>
<keyword evidence="12" id="KW-0812">Transmembrane</keyword>
<evidence type="ECO:0000256" key="2">
    <source>
        <dbReference type="ARBA" id="ARBA00004651"/>
    </source>
</evidence>
<gene>
    <name evidence="15" type="ordered locus">Mhun_2092</name>
</gene>
<proteinExistence type="predicted"/>
<comment type="subcellular location">
    <subcellularLocation>
        <location evidence="2">Cell membrane</location>
        <topology evidence="2">Multi-pass membrane protein</topology>
    </subcellularLocation>
</comment>
<dbReference type="AlphaFoldDB" id="Q2FMB1"/>
<feature type="domain" description="PAS" evidence="13">
    <location>
        <begin position="410"/>
        <end position="485"/>
    </location>
</feature>
<evidence type="ECO:0000256" key="3">
    <source>
        <dbReference type="ARBA" id="ARBA00012438"/>
    </source>
</evidence>
<dbReference type="eggNOG" id="arCOG06537">
    <property type="taxonomic scope" value="Archaea"/>
</dbReference>
<evidence type="ECO:0000259" key="14">
    <source>
        <dbReference type="PROSITE" id="PS50885"/>
    </source>
</evidence>
<dbReference type="InterPro" id="IPR003660">
    <property type="entry name" value="HAMP_dom"/>
</dbReference>
<dbReference type="InterPro" id="IPR035965">
    <property type="entry name" value="PAS-like_dom_sf"/>
</dbReference>
<keyword evidence="5" id="KW-0597">Phosphoprotein</keyword>
<dbReference type="Pfam" id="PF13426">
    <property type="entry name" value="PAS_9"/>
    <property type="match status" value="1"/>
</dbReference>
<feature type="transmembrane region" description="Helical" evidence="12">
    <location>
        <begin position="313"/>
        <end position="337"/>
    </location>
</feature>
<keyword evidence="7" id="KW-0547">Nucleotide-binding</keyword>
<keyword evidence="12" id="KW-1133">Transmembrane helix</keyword>
<dbReference type="OrthoDB" id="342253at2157"/>
<dbReference type="InParanoid" id="Q2FMB1"/>
<sequence>MGDEPPLIFSSFSRKLAAVILFVLLFSLITLVIVWYSGSLATLDEEFKNRQNLTDQILKQSVIWIDRGISLYELQYIPSLEQAMDIYHTAYENSGGDIAKINLSALKEQVDAQLEGTYDFYLVHADGQVVKSTFVEDIGLDFKMWPKFYSVVSAIRENGTFVPDRMVRGYAKNAPIRKFAYMGTSDRRYLLEISRSFDRLLPYASGASYKELINNLPDLNQDIRSIELYNSRYELVSKYPEPAANEQPNAETLSKIIRTFADNTNYEETDPVTGDIIRYTHLPISDSESPSASEMFLAARTVYSTDDRDHKKLTLTLIFGGFLLLTAIIAAGGAFAASRYLSRPIDRIVEDIQHIADGDLDHRIRPTGSSEFNTIEKAINSLVTSLKGTINNLKMREEELLEELGKRWKAEENYRRLFESAHEAIFILKDTRIESCNNAATHLIGMNMKEIIGKELFEFSPPTQPDGRDSKEASREIIRRVTQGDLSIIEWDFMKKDGKILNTQAQCSAILSGDEILVMIIFRDVTELLEMRKREITAISQIEENLVRLAAINDQIRNPLASITILNELQGGDYEEKIFEQIKTIDALINEVDKNFVKTDKVRLFLTKHYGIHPITPKEEKGKSPAHR</sequence>
<comment type="catalytic activity">
    <reaction evidence="1">
        <text>ATP + protein L-histidine = ADP + protein N-phospho-L-histidine.</text>
        <dbReference type="EC" id="2.7.13.3"/>
    </reaction>
</comment>
<keyword evidence="4" id="KW-1003">Cell membrane</keyword>
<dbReference type="STRING" id="323259.Mhun_2092"/>
<dbReference type="Gene3D" id="6.10.340.10">
    <property type="match status" value="1"/>
</dbReference>
<dbReference type="InterPro" id="IPR050398">
    <property type="entry name" value="HssS/ArlS-like"/>
</dbReference>
<reference evidence="16" key="1">
    <citation type="journal article" date="2016" name="Stand. Genomic Sci.">
        <title>Complete genome sequence of Methanospirillum hungatei type strain JF1.</title>
        <authorList>
            <person name="Gunsalus R.P."/>
            <person name="Cook L.E."/>
            <person name="Crable B."/>
            <person name="Rohlin L."/>
            <person name="McDonald E."/>
            <person name="Mouttaki H."/>
            <person name="Sieber J.R."/>
            <person name="Poweleit N."/>
            <person name="Zhou H."/>
            <person name="Lapidus A.L."/>
            <person name="Daligault H.E."/>
            <person name="Land M."/>
            <person name="Gilna P."/>
            <person name="Ivanova N."/>
            <person name="Kyrpides N."/>
            <person name="Culley D.E."/>
            <person name="McInerney M.J."/>
        </authorList>
    </citation>
    <scope>NUCLEOTIDE SEQUENCE [LARGE SCALE GENOMIC DNA]</scope>
    <source>
        <strain evidence="16">ATCC 27890 / DSM 864 / NBRC 100397 / JF-1</strain>
    </source>
</reference>
<dbReference type="RefSeq" id="WP_011449058.1">
    <property type="nucleotide sequence ID" value="NC_007796.1"/>
</dbReference>
<evidence type="ECO:0000256" key="10">
    <source>
        <dbReference type="ARBA" id="ARBA00023012"/>
    </source>
</evidence>
<dbReference type="GO" id="GO:0000155">
    <property type="term" value="F:phosphorelay sensor kinase activity"/>
    <property type="evidence" value="ECO:0007669"/>
    <property type="project" value="TreeGrafter"/>
</dbReference>
<dbReference type="HOGENOM" id="CLU_435237_0_0_2"/>
<evidence type="ECO:0000313" key="15">
    <source>
        <dbReference type="EMBL" id="ABD41799.1"/>
    </source>
</evidence>
<evidence type="ECO:0000256" key="5">
    <source>
        <dbReference type="ARBA" id="ARBA00022553"/>
    </source>
</evidence>
<feature type="domain" description="HAMP" evidence="14">
    <location>
        <begin position="339"/>
        <end position="391"/>
    </location>
</feature>
<dbReference type="EMBL" id="CP000254">
    <property type="protein sequence ID" value="ABD41799.1"/>
    <property type="molecule type" value="Genomic_DNA"/>
</dbReference>
<dbReference type="PROSITE" id="PS50885">
    <property type="entry name" value="HAMP"/>
    <property type="match status" value="1"/>
</dbReference>
<feature type="transmembrane region" description="Helical" evidence="12">
    <location>
        <begin position="16"/>
        <end position="36"/>
    </location>
</feature>
<evidence type="ECO:0000256" key="4">
    <source>
        <dbReference type="ARBA" id="ARBA00022475"/>
    </source>
</evidence>
<dbReference type="CDD" id="cd06225">
    <property type="entry name" value="HAMP"/>
    <property type="match status" value="1"/>
</dbReference>
<dbReference type="NCBIfam" id="TIGR00229">
    <property type="entry name" value="sensory_box"/>
    <property type="match status" value="1"/>
</dbReference>
<name>Q2FMB1_METHJ</name>
<keyword evidence="8" id="KW-0418">Kinase</keyword>
<evidence type="ECO:0000256" key="11">
    <source>
        <dbReference type="ARBA" id="ARBA00023136"/>
    </source>
</evidence>
<evidence type="ECO:0000256" key="7">
    <source>
        <dbReference type="ARBA" id="ARBA00022741"/>
    </source>
</evidence>
<dbReference type="Pfam" id="PF00672">
    <property type="entry name" value="HAMP"/>
    <property type="match status" value="1"/>
</dbReference>
<dbReference type="PANTHER" id="PTHR45528">
    <property type="entry name" value="SENSOR HISTIDINE KINASE CPXA"/>
    <property type="match status" value="1"/>
</dbReference>
<keyword evidence="16" id="KW-1185">Reference proteome</keyword>
<dbReference type="SMART" id="SM00091">
    <property type="entry name" value="PAS"/>
    <property type="match status" value="1"/>
</dbReference>
<organism evidence="15 16">
    <name type="scientific">Methanospirillum hungatei JF-1 (strain ATCC 27890 / DSM 864 / NBRC 100397 / JF-1)</name>
    <dbReference type="NCBI Taxonomy" id="323259"/>
    <lineage>
        <taxon>Archaea</taxon>
        <taxon>Methanobacteriati</taxon>
        <taxon>Methanobacteriota</taxon>
        <taxon>Stenosarchaea group</taxon>
        <taxon>Methanomicrobia</taxon>
        <taxon>Methanomicrobiales</taxon>
        <taxon>Methanospirillaceae</taxon>
        <taxon>Methanospirillum</taxon>
    </lineage>
</organism>
<dbReference type="PROSITE" id="PS50112">
    <property type="entry name" value="PAS"/>
    <property type="match status" value="1"/>
</dbReference>
<dbReference type="GO" id="GO:0005524">
    <property type="term" value="F:ATP binding"/>
    <property type="evidence" value="ECO:0007669"/>
    <property type="project" value="UniProtKB-KW"/>
</dbReference>